<dbReference type="Gene3D" id="3.40.1580.10">
    <property type="entry name" value="SMI1/KNR4-like"/>
    <property type="match status" value="1"/>
</dbReference>
<feature type="domain" description="Knr4/Smi1-like" evidence="1">
    <location>
        <begin position="36"/>
        <end position="173"/>
    </location>
</feature>
<evidence type="ECO:0000313" key="2">
    <source>
        <dbReference type="EMBL" id="TQM77282.1"/>
    </source>
</evidence>
<accession>A0A543J399</accession>
<proteinExistence type="predicted"/>
<evidence type="ECO:0000313" key="3">
    <source>
        <dbReference type="Proteomes" id="UP000319213"/>
    </source>
</evidence>
<sequence>MWDVDFIHGRIAEIRRLDPEFRLFGACKHRHRLKPPLSTQEILAFEKRMGVELPAAYRTFLTTVGNGGAGPHYGLFDLAEALREDEKWHEGMPGFYATPFPHTTNWNPQFEEQPEDYEEARWITGSLILGHFGCGAYHRLVVTGELTGEVWFDDRGSDGGVTREGEFADWYLSWLDQTYRKAREVAEKDAPAPW</sequence>
<reference evidence="2 3" key="1">
    <citation type="submission" date="2019-06" db="EMBL/GenBank/DDBJ databases">
        <title>Sequencing the genomes of 1000 actinobacteria strains.</title>
        <authorList>
            <person name="Klenk H.-P."/>
        </authorList>
    </citation>
    <scope>NUCLEOTIDE SEQUENCE [LARGE SCALE GENOMIC DNA]</scope>
    <source>
        <strain evidence="2 3">DSM 43186</strain>
    </source>
</reference>
<dbReference type="SUPFAM" id="SSF160631">
    <property type="entry name" value="SMI1/KNR4-like"/>
    <property type="match status" value="1"/>
</dbReference>
<dbReference type="EMBL" id="VFPQ01000001">
    <property type="protein sequence ID" value="TQM77282.1"/>
    <property type="molecule type" value="Genomic_DNA"/>
</dbReference>
<dbReference type="InterPro" id="IPR018958">
    <property type="entry name" value="Knr4/Smi1-like_dom"/>
</dbReference>
<dbReference type="Proteomes" id="UP000319213">
    <property type="component" value="Unassembled WGS sequence"/>
</dbReference>
<dbReference type="AlphaFoldDB" id="A0A543J399"/>
<comment type="caution">
    <text evidence="2">The sequence shown here is derived from an EMBL/GenBank/DDBJ whole genome shotgun (WGS) entry which is preliminary data.</text>
</comment>
<dbReference type="InterPro" id="IPR037883">
    <property type="entry name" value="Knr4/Smi1-like_sf"/>
</dbReference>
<dbReference type="SMART" id="SM00860">
    <property type="entry name" value="SMI1_KNR4"/>
    <property type="match status" value="1"/>
</dbReference>
<evidence type="ECO:0000259" key="1">
    <source>
        <dbReference type="SMART" id="SM00860"/>
    </source>
</evidence>
<name>A0A543J399_9ACTN</name>
<dbReference type="RefSeq" id="WP_142261040.1">
    <property type="nucleotide sequence ID" value="NZ_BMPV01000002.1"/>
</dbReference>
<organism evidence="2 3">
    <name type="scientific">Thermopolyspora flexuosa</name>
    <dbReference type="NCBI Taxonomy" id="103836"/>
    <lineage>
        <taxon>Bacteria</taxon>
        <taxon>Bacillati</taxon>
        <taxon>Actinomycetota</taxon>
        <taxon>Actinomycetes</taxon>
        <taxon>Streptosporangiales</taxon>
        <taxon>Streptosporangiaceae</taxon>
        <taxon>Thermopolyspora</taxon>
    </lineage>
</organism>
<protein>
    <submittedName>
        <fullName evidence="2">SMI1/KNR4 family protein SUKH-1</fullName>
    </submittedName>
</protein>
<dbReference type="OrthoDB" id="1190024at2"/>
<keyword evidence="3" id="KW-1185">Reference proteome</keyword>
<dbReference type="Pfam" id="PF09346">
    <property type="entry name" value="SMI1_KNR4"/>
    <property type="match status" value="1"/>
</dbReference>
<gene>
    <name evidence="2" type="ORF">FHX40_4043</name>
</gene>